<name>A0A0C9UF51_SPHS4</name>
<dbReference type="EMBL" id="KN837328">
    <property type="protein sequence ID" value="KIJ27647.1"/>
    <property type="molecule type" value="Genomic_DNA"/>
</dbReference>
<dbReference type="OrthoDB" id="3269637at2759"/>
<evidence type="ECO:0000256" key="1">
    <source>
        <dbReference type="SAM" id="MobiDB-lite"/>
    </source>
</evidence>
<sequence>MSSSSSRSPSPDSQGCSSQESQMLPDQPVTLRTPPPADHIQLVLYNDHSTGHDFYLEIPIWVVTQHCLKPFKYLRYIGWAILGVEGIIKDGNLDEVSVDDGAFTPGKTYFYVLPADVQWKSSPSESSNTRGGFRSKVLARDGSCVFTHVDDINAEVAHIIPFARGDGWLQIVVRNRPPGIENITNLNSVNDVRNGFTAYDHIHKRFDSRETVILKTPNPILDPADIPPRLDVGTPLPNNKQYPRTARYTLQIFNRTLLTQLWGKLPDNVDAAFLKPSLNGKGNPKPTLPKPSALLLHYNFGAAALKQWGRNKVILSGRPGIPRPPPPTQDGNHRIFHQSDRQTAINKRKDKAPEEQNMGGAGAGGLQEAPTNQEWDEDDVMLYFWGNTPVARERHVQRESERKQYIENWQASTVLN</sequence>
<dbReference type="InterPro" id="IPR003615">
    <property type="entry name" value="HNH_nuc"/>
</dbReference>
<dbReference type="Proteomes" id="UP000054279">
    <property type="component" value="Unassembled WGS sequence"/>
</dbReference>
<evidence type="ECO:0000313" key="3">
    <source>
        <dbReference type="EMBL" id="KIJ27647.1"/>
    </source>
</evidence>
<protein>
    <recommendedName>
        <fullName evidence="2">HNH nuclease domain-containing protein</fullName>
    </recommendedName>
</protein>
<dbReference type="HOGENOM" id="CLU_052992_0_0_1"/>
<dbReference type="Pfam" id="PF13391">
    <property type="entry name" value="HNH_2"/>
    <property type="match status" value="1"/>
</dbReference>
<feature type="region of interest" description="Disordered" evidence="1">
    <location>
        <begin position="315"/>
        <end position="370"/>
    </location>
</feature>
<keyword evidence="4" id="KW-1185">Reference proteome</keyword>
<dbReference type="AlphaFoldDB" id="A0A0C9UF51"/>
<proteinExistence type="predicted"/>
<organism evidence="3 4">
    <name type="scientific">Sphaerobolus stellatus (strain SS14)</name>
    <dbReference type="NCBI Taxonomy" id="990650"/>
    <lineage>
        <taxon>Eukaryota</taxon>
        <taxon>Fungi</taxon>
        <taxon>Dikarya</taxon>
        <taxon>Basidiomycota</taxon>
        <taxon>Agaricomycotina</taxon>
        <taxon>Agaricomycetes</taxon>
        <taxon>Phallomycetidae</taxon>
        <taxon>Geastrales</taxon>
        <taxon>Sphaerobolaceae</taxon>
        <taxon>Sphaerobolus</taxon>
    </lineage>
</organism>
<gene>
    <name evidence="3" type="ORF">M422DRAFT_271130</name>
</gene>
<feature type="compositionally biased region" description="Basic and acidic residues" evidence="1">
    <location>
        <begin position="331"/>
        <end position="340"/>
    </location>
</feature>
<evidence type="ECO:0000313" key="4">
    <source>
        <dbReference type="Proteomes" id="UP000054279"/>
    </source>
</evidence>
<reference evidence="3 4" key="1">
    <citation type="submission" date="2014-06" db="EMBL/GenBank/DDBJ databases">
        <title>Evolutionary Origins and Diversification of the Mycorrhizal Mutualists.</title>
        <authorList>
            <consortium name="DOE Joint Genome Institute"/>
            <consortium name="Mycorrhizal Genomics Consortium"/>
            <person name="Kohler A."/>
            <person name="Kuo A."/>
            <person name="Nagy L.G."/>
            <person name="Floudas D."/>
            <person name="Copeland A."/>
            <person name="Barry K.W."/>
            <person name="Cichocki N."/>
            <person name="Veneault-Fourrey C."/>
            <person name="LaButti K."/>
            <person name="Lindquist E.A."/>
            <person name="Lipzen A."/>
            <person name="Lundell T."/>
            <person name="Morin E."/>
            <person name="Murat C."/>
            <person name="Riley R."/>
            <person name="Ohm R."/>
            <person name="Sun H."/>
            <person name="Tunlid A."/>
            <person name="Henrissat B."/>
            <person name="Grigoriev I.V."/>
            <person name="Hibbett D.S."/>
            <person name="Martin F."/>
        </authorList>
    </citation>
    <scope>NUCLEOTIDE SEQUENCE [LARGE SCALE GENOMIC DNA]</scope>
    <source>
        <strain evidence="3 4">SS14</strain>
    </source>
</reference>
<feature type="domain" description="HNH nuclease" evidence="2">
    <location>
        <begin position="144"/>
        <end position="212"/>
    </location>
</feature>
<accession>A0A0C9UF51</accession>
<feature type="region of interest" description="Disordered" evidence="1">
    <location>
        <begin position="1"/>
        <end position="32"/>
    </location>
</feature>
<evidence type="ECO:0000259" key="2">
    <source>
        <dbReference type="Pfam" id="PF13391"/>
    </source>
</evidence>
<feature type="compositionally biased region" description="Low complexity" evidence="1">
    <location>
        <begin position="1"/>
        <end position="18"/>
    </location>
</feature>